<protein>
    <submittedName>
        <fullName evidence="1">Asparagine synthetase</fullName>
    </submittedName>
</protein>
<evidence type="ECO:0000313" key="1">
    <source>
        <dbReference type="EMBL" id="AAF78524.1"/>
    </source>
</evidence>
<accession>Q9LLJ8</accession>
<name>Q9LLJ8_PYRPY</name>
<reference evidence="1" key="1">
    <citation type="submission" date="1999-10" db="EMBL/GenBank/DDBJ databases">
        <title>Chitosan-induced gene in adventitious shoot regeneration in Pyrus pyrifolia 'Whangkeumbae'.</title>
        <authorList>
            <person name="Kim C.S."/>
            <person name="Lee C.H."/>
            <person name="Lee G.P."/>
        </authorList>
    </citation>
    <scope>NUCLEOTIDE SEQUENCE</scope>
    <source>
        <strain evidence="1">Whangkeumbae</strain>
    </source>
</reference>
<organism evidence="1">
    <name type="scientific">Pyrus pyrifolia</name>
    <name type="common">Chinese pear</name>
    <name type="synonym">Pyrus serotina</name>
    <dbReference type="NCBI Taxonomy" id="3767"/>
    <lineage>
        <taxon>Eukaryota</taxon>
        <taxon>Viridiplantae</taxon>
        <taxon>Streptophyta</taxon>
        <taxon>Embryophyta</taxon>
        <taxon>Tracheophyta</taxon>
        <taxon>Spermatophyta</taxon>
        <taxon>Magnoliopsida</taxon>
        <taxon>eudicotyledons</taxon>
        <taxon>Gunneridae</taxon>
        <taxon>Pentapetalae</taxon>
        <taxon>rosids</taxon>
        <taxon>fabids</taxon>
        <taxon>Rosales</taxon>
        <taxon>Rosaceae</taxon>
        <taxon>Amygdaloideae</taxon>
        <taxon>Maleae</taxon>
        <taxon>Pyrus</taxon>
    </lineage>
</organism>
<dbReference type="EMBL" id="AF195231">
    <property type="protein sequence ID" value="AAF78524.1"/>
    <property type="molecule type" value="mRNA"/>
</dbReference>
<gene>
    <name evidence="1" type="primary">AS</name>
</gene>
<sequence>MSLPICMKSMGRISLICWTACFRLCCWIPATTASSLLAMLSESLPSISAGVLTARFGYHRN</sequence>
<dbReference type="AlphaFoldDB" id="Q9LLJ8"/>
<proteinExistence type="evidence at transcript level"/>